<gene>
    <name evidence="1" type="ORF">CWE08_05375</name>
</gene>
<accession>A0A432W0R3</accession>
<dbReference type="EMBL" id="PIPJ01000002">
    <property type="protein sequence ID" value="RUO22605.1"/>
    <property type="molecule type" value="Genomic_DNA"/>
</dbReference>
<name>A0A432W0R3_9GAMM</name>
<evidence type="ECO:0000313" key="2">
    <source>
        <dbReference type="Proteomes" id="UP000288395"/>
    </source>
</evidence>
<comment type="caution">
    <text evidence="1">The sequence shown here is derived from an EMBL/GenBank/DDBJ whole genome shotgun (WGS) entry which is preliminary data.</text>
</comment>
<proteinExistence type="predicted"/>
<organism evidence="1 2">
    <name type="scientific">Aliidiomarina iranensis</name>
    <dbReference type="NCBI Taxonomy" id="1434071"/>
    <lineage>
        <taxon>Bacteria</taxon>
        <taxon>Pseudomonadati</taxon>
        <taxon>Pseudomonadota</taxon>
        <taxon>Gammaproteobacteria</taxon>
        <taxon>Alteromonadales</taxon>
        <taxon>Idiomarinaceae</taxon>
        <taxon>Aliidiomarina</taxon>
    </lineage>
</organism>
<evidence type="ECO:0000313" key="1">
    <source>
        <dbReference type="EMBL" id="RUO22605.1"/>
    </source>
</evidence>
<dbReference type="Proteomes" id="UP000288395">
    <property type="component" value="Unassembled WGS sequence"/>
</dbReference>
<keyword evidence="2" id="KW-1185">Reference proteome</keyword>
<protein>
    <submittedName>
        <fullName evidence="1">Uncharacterized protein</fullName>
    </submittedName>
</protein>
<dbReference type="RefSeq" id="WP_126766374.1">
    <property type="nucleotide sequence ID" value="NZ_PIPJ01000002.1"/>
</dbReference>
<dbReference type="AlphaFoldDB" id="A0A432W0R3"/>
<sequence>MRTLDQKLNCIKNVIINAQKHVKAGDPPRIYSQYVRYALNEFTDINFYISDNAKGMKRKDVIHEHVIPDSPVMSKLLALDPLSKESILDIIKRYYVICVITKEEDRLLNAAGLRSKMPEGWSDISDSVFARYQKVGLSISRLS</sequence>
<dbReference type="OrthoDB" id="2969346at2"/>
<reference evidence="2" key="1">
    <citation type="journal article" date="2018" name="Front. Microbiol.">
        <title>Genome-Based Analysis Reveals the Taxonomy and Diversity of the Family Idiomarinaceae.</title>
        <authorList>
            <person name="Liu Y."/>
            <person name="Lai Q."/>
            <person name="Shao Z."/>
        </authorList>
    </citation>
    <scope>NUCLEOTIDE SEQUENCE [LARGE SCALE GENOMIC DNA]</scope>
    <source>
        <strain evidence="2">GBPy7</strain>
    </source>
</reference>